<evidence type="ECO:0000259" key="2">
    <source>
        <dbReference type="PROSITE" id="PS51462"/>
    </source>
</evidence>
<evidence type="ECO:0000313" key="4">
    <source>
        <dbReference type="Proteomes" id="UP001201980"/>
    </source>
</evidence>
<dbReference type="Gene3D" id="3.90.79.10">
    <property type="entry name" value="Nucleoside Triphosphate Pyrophosphohydrolase"/>
    <property type="match status" value="1"/>
</dbReference>
<gene>
    <name evidence="3" type="ORF">MKZ38_004612</name>
</gene>
<evidence type="ECO:0000256" key="1">
    <source>
        <dbReference type="ARBA" id="ARBA00022801"/>
    </source>
</evidence>
<organism evidence="3 4">
    <name type="scientific">Zalerion maritima</name>
    <dbReference type="NCBI Taxonomy" id="339359"/>
    <lineage>
        <taxon>Eukaryota</taxon>
        <taxon>Fungi</taxon>
        <taxon>Dikarya</taxon>
        <taxon>Ascomycota</taxon>
        <taxon>Pezizomycotina</taxon>
        <taxon>Sordariomycetes</taxon>
        <taxon>Lulworthiomycetidae</taxon>
        <taxon>Lulworthiales</taxon>
        <taxon>Lulworthiaceae</taxon>
        <taxon>Zalerion</taxon>
    </lineage>
</organism>
<comment type="caution">
    <text evidence="3">The sequence shown here is derived from an EMBL/GenBank/DDBJ whole genome shotgun (WGS) entry which is preliminary data.</text>
</comment>
<dbReference type="SUPFAM" id="SSF55811">
    <property type="entry name" value="Nudix"/>
    <property type="match status" value="1"/>
</dbReference>
<feature type="domain" description="Nudix hydrolase" evidence="2">
    <location>
        <begin position="21"/>
        <end position="178"/>
    </location>
</feature>
<dbReference type="GO" id="GO:0004081">
    <property type="term" value="F:bis(5'-nucleosyl)-tetraphosphatase (asymmetrical) activity"/>
    <property type="evidence" value="ECO:0007669"/>
    <property type="project" value="TreeGrafter"/>
</dbReference>
<keyword evidence="1" id="KW-0378">Hydrolase</keyword>
<dbReference type="InterPro" id="IPR051325">
    <property type="entry name" value="Nudix_hydrolase_domain"/>
</dbReference>
<keyword evidence="4" id="KW-1185">Reference proteome</keyword>
<dbReference type="Pfam" id="PF00293">
    <property type="entry name" value="NUDIX"/>
    <property type="match status" value="1"/>
</dbReference>
<proteinExistence type="predicted"/>
<dbReference type="GO" id="GO:0006754">
    <property type="term" value="P:ATP biosynthetic process"/>
    <property type="evidence" value="ECO:0007669"/>
    <property type="project" value="TreeGrafter"/>
</dbReference>
<reference evidence="3" key="1">
    <citation type="submission" date="2022-07" db="EMBL/GenBank/DDBJ databases">
        <title>Draft genome sequence of Zalerion maritima ATCC 34329, a (micro)plastics degrading marine fungus.</title>
        <authorList>
            <person name="Paco A."/>
            <person name="Goncalves M.F.M."/>
            <person name="Rocha-Santos T.A.P."/>
            <person name="Alves A."/>
        </authorList>
    </citation>
    <scope>NUCLEOTIDE SEQUENCE</scope>
    <source>
        <strain evidence="3">ATCC 34329</strain>
    </source>
</reference>
<dbReference type="GO" id="GO:0006167">
    <property type="term" value="P:AMP biosynthetic process"/>
    <property type="evidence" value="ECO:0007669"/>
    <property type="project" value="TreeGrafter"/>
</dbReference>
<dbReference type="InterPro" id="IPR000086">
    <property type="entry name" value="NUDIX_hydrolase_dom"/>
</dbReference>
<dbReference type="EMBL" id="JAKWBI020000271">
    <property type="protein sequence ID" value="KAJ2897540.1"/>
    <property type="molecule type" value="Genomic_DNA"/>
</dbReference>
<protein>
    <submittedName>
        <fullName evidence="3">NUDIX domain-containing protein</fullName>
    </submittedName>
</protein>
<dbReference type="PROSITE" id="PS51462">
    <property type="entry name" value="NUDIX"/>
    <property type="match status" value="1"/>
</dbReference>
<accession>A0AAD5RLD2</accession>
<dbReference type="InterPro" id="IPR015797">
    <property type="entry name" value="NUDIX_hydrolase-like_dom_sf"/>
</dbReference>
<dbReference type="Proteomes" id="UP001201980">
    <property type="component" value="Unassembled WGS sequence"/>
</dbReference>
<dbReference type="PANTHER" id="PTHR21340:SF0">
    <property type="entry name" value="BIS(5'-NUCLEOSYL)-TETRAPHOSPHATASE [ASYMMETRICAL]"/>
    <property type="match status" value="1"/>
</dbReference>
<dbReference type="InterPro" id="IPR020084">
    <property type="entry name" value="NUDIX_hydrolase_CS"/>
</dbReference>
<name>A0AAD5RLD2_9PEZI</name>
<dbReference type="AlphaFoldDB" id="A0AAD5RLD2"/>
<dbReference type="PANTHER" id="PTHR21340">
    <property type="entry name" value="DIADENOSINE 5,5-P1,P4-TETRAPHOSPHATE PYROPHOSPHOHYDROLASE MUTT"/>
    <property type="match status" value="1"/>
</dbReference>
<dbReference type="PROSITE" id="PS00893">
    <property type="entry name" value="NUDIX_BOX"/>
    <property type="match status" value="1"/>
</dbReference>
<evidence type="ECO:0000313" key="3">
    <source>
        <dbReference type="EMBL" id="KAJ2897540.1"/>
    </source>
</evidence>
<sequence>MAVDIDLDALAKKRTFHGSDKFIISCGTVTIDPKVGKVLLIYNSRYNIYQLPKGRKNIGEDWLTCALRETFEESGVKPSPLPLKVDTRATPAKGHTAQVQLTTDIFNTEPIAQCTFPDPISNCWKTVFWFVATGDSAAPQAKGTQEDWEKFETVWKPAAEAVELLRFADDGDTVLRAIELVKRSGVDIANTDNLHHDLGGGIKC</sequence>